<dbReference type="EMBL" id="FNSL01000001">
    <property type="protein sequence ID" value="SEB34715.1"/>
    <property type="molecule type" value="Genomic_DNA"/>
</dbReference>
<dbReference type="Pfam" id="PF00990">
    <property type="entry name" value="GGDEF"/>
    <property type="match status" value="1"/>
</dbReference>
<dbReference type="GO" id="GO:0043709">
    <property type="term" value="P:cell adhesion involved in single-species biofilm formation"/>
    <property type="evidence" value="ECO:0007669"/>
    <property type="project" value="TreeGrafter"/>
</dbReference>
<dbReference type="FunFam" id="3.30.70.270:FF:000001">
    <property type="entry name" value="Diguanylate cyclase domain protein"/>
    <property type="match status" value="1"/>
</dbReference>
<organism evidence="4 5">
    <name type="scientific">Nitratireductor aquibiodomus</name>
    <dbReference type="NCBI Taxonomy" id="204799"/>
    <lineage>
        <taxon>Bacteria</taxon>
        <taxon>Pseudomonadati</taxon>
        <taxon>Pseudomonadota</taxon>
        <taxon>Alphaproteobacteria</taxon>
        <taxon>Hyphomicrobiales</taxon>
        <taxon>Phyllobacteriaceae</taxon>
        <taxon>Nitratireductor</taxon>
    </lineage>
</organism>
<dbReference type="SUPFAM" id="SSF55073">
    <property type="entry name" value="Nucleotide cyclase"/>
    <property type="match status" value="1"/>
</dbReference>
<protein>
    <recommendedName>
        <fullName evidence="1">diguanylate cyclase</fullName>
        <ecNumber evidence="1">2.7.7.65</ecNumber>
    </recommendedName>
</protein>
<evidence type="ECO:0000313" key="5">
    <source>
        <dbReference type="Proteomes" id="UP000199064"/>
    </source>
</evidence>
<evidence type="ECO:0000259" key="3">
    <source>
        <dbReference type="PROSITE" id="PS50887"/>
    </source>
</evidence>
<dbReference type="PANTHER" id="PTHR45138:SF9">
    <property type="entry name" value="DIGUANYLATE CYCLASE DGCM-RELATED"/>
    <property type="match status" value="1"/>
</dbReference>
<dbReference type="AlphaFoldDB" id="A0A1H4ILI3"/>
<dbReference type="InterPro" id="IPR000160">
    <property type="entry name" value="GGDEF_dom"/>
</dbReference>
<dbReference type="InterPro" id="IPR043128">
    <property type="entry name" value="Rev_trsase/Diguanyl_cyclase"/>
</dbReference>
<comment type="catalytic activity">
    <reaction evidence="2">
        <text>2 GTP = 3',3'-c-di-GMP + 2 diphosphate</text>
        <dbReference type="Rhea" id="RHEA:24898"/>
        <dbReference type="ChEBI" id="CHEBI:33019"/>
        <dbReference type="ChEBI" id="CHEBI:37565"/>
        <dbReference type="ChEBI" id="CHEBI:58805"/>
        <dbReference type="EC" id="2.7.7.65"/>
    </reaction>
</comment>
<evidence type="ECO:0000256" key="1">
    <source>
        <dbReference type="ARBA" id="ARBA00012528"/>
    </source>
</evidence>
<dbReference type="RefSeq" id="WP_007009807.1">
    <property type="nucleotide sequence ID" value="NZ_FNSL01000001.1"/>
</dbReference>
<evidence type="ECO:0000256" key="2">
    <source>
        <dbReference type="ARBA" id="ARBA00034247"/>
    </source>
</evidence>
<dbReference type="InterPro" id="IPR029787">
    <property type="entry name" value="Nucleotide_cyclase"/>
</dbReference>
<sequence>MLQISGAPEKGPTDIAGMIASSMRRMGVTGLPRNYEIFYEVFTGTNRDLVRDFEALNGRPTQEALDRLALKYFTQNSRQTIVENAQEQIASRAQEILSLLGRERSSLEKFGVILDQTSSGLKGRSEMSHDIMRKIVGIMAAATETTIAQGRQITQAMEEKSSELEEVRSQLKRYKRLADTDPLTRIWNRRAFDKRMAGIFDEQRSVMFHALILADIDGFKAINDQYGHPIGDKILQGVAQILKTQCTDDCFVARTGGEEFAIIVEGLSEEATVKLAETVRLAVEKAEFIVGSGARKCGPIRISLGVCMASDAANADELYAKTDQALYASKVDGRNRVTLFSSIPKGKFMKNWLLYRND</sequence>
<proteinExistence type="predicted"/>
<keyword evidence="5" id="KW-1185">Reference proteome</keyword>
<reference evidence="5" key="1">
    <citation type="submission" date="2016-10" db="EMBL/GenBank/DDBJ databases">
        <authorList>
            <person name="Varghese N."/>
            <person name="Submissions S."/>
        </authorList>
    </citation>
    <scope>NUCLEOTIDE SEQUENCE [LARGE SCALE GENOMIC DNA]</scope>
    <source>
        <strain evidence="5">ES.061</strain>
    </source>
</reference>
<dbReference type="PANTHER" id="PTHR45138">
    <property type="entry name" value="REGULATORY COMPONENTS OF SENSORY TRANSDUCTION SYSTEM"/>
    <property type="match status" value="1"/>
</dbReference>
<dbReference type="Gene3D" id="3.30.70.270">
    <property type="match status" value="1"/>
</dbReference>
<dbReference type="CDD" id="cd01949">
    <property type="entry name" value="GGDEF"/>
    <property type="match status" value="1"/>
</dbReference>
<dbReference type="NCBIfam" id="TIGR00254">
    <property type="entry name" value="GGDEF"/>
    <property type="match status" value="1"/>
</dbReference>
<dbReference type="EC" id="2.7.7.65" evidence="1"/>
<dbReference type="GO" id="GO:0005886">
    <property type="term" value="C:plasma membrane"/>
    <property type="evidence" value="ECO:0007669"/>
    <property type="project" value="TreeGrafter"/>
</dbReference>
<feature type="domain" description="GGDEF" evidence="3">
    <location>
        <begin position="207"/>
        <end position="342"/>
    </location>
</feature>
<dbReference type="GO" id="GO:1902201">
    <property type="term" value="P:negative regulation of bacterial-type flagellum-dependent cell motility"/>
    <property type="evidence" value="ECO:0007669"/>
    <property type="project" value="TreeGrafter"/>
</dbReference>
<dbReference type="SMART" id="SM00267">
    <property type="entry name" value="GGDEF"/>
    <property type="match status" value="1"/>
</dbReference>
<dbReference type="Proteomes" id="UP000199064">
    <property type="component" value="Unassembled WGS sequence"/>
</dbReference>
<name>A0A1H4ILI3_9HYPH</name>
<dbReference type="PROSITE" id="PS50887">
    <property type="entry name" value="GGDEF"/>
    <property type="match status" value="1"/>
</dbReference>
<evidence type="ECO:0000313" key="4">
    <source>
        <dbReference type="EMBL" id="SEB34715.1"/>
    </source>
</evidence>
<accession>A0A1H4ILI3</accession>
<gene>
    <name evidence="4" type="ORF">SAMN05216452_0119</name>
</gene>
<dbReference type="GO" id="GO:0052621">
    <property type="term" value="F:diguanylate cyclase activity"/>
    <property type="evidence" value="ECO:0007669"/>
    <property type="project" value="UniProtKB-EC"/>
</dbReference>
<dbReference type="InterPro" id="IPR050469">
    <property type="entry name" value="Diguanylate_Cyclase"/>
</dbReference>